<dbReference type="WBParaSite" id="PS1159_v2.g3670.t1">
    <property type="protein sequence ID" value="PS1159_v2.g3670.t1"/>
    <property type="gene ID" value="PS1159_v2.g3670"/>
</dbReference>
<protein>
    <submittedName>
        <fullName evidence="2">Uncharacterized protein</fullName>
    </submittedName>
</protein>
<reference evidence="2" key="1">
    <citation type="submission" date="2022-11" db="UniProtKB">
        <authorList>
            <consortium name="WormBaseParasite"/>
        </authorList>
    </citation>
    <scope>IDENTIFICATION</scope>
</reference>
<proteinExistence type="predicted"/>
<dbReference type="Proteomes" id="UP000887580">
    <property type="component" value="Unplaced"/>
</dbReference>
<sequence length="336" mass="37740">MNLNEAKEKIVEHGFDNIAPSELLVKLANYVATNYDINEKIENPAETGAKLSSLMSNIGGASEDLLNNAKSQQSFSDGSFVDEAIAFFANHLDSSLLFALEKYEDPELPLNEVVAFEDLENLADDQIFPSVIEKIKNTASDNTSWLFTHDLNEKEWKSVQRHLKEINMDNCRRLLMLLLRLDVTVMSFFGSPRLEHLEDKIREIHAEGKVNLVIPKCAAICDLLVAEPTLLNIEKVKGNALARIKQYTMEHAPPTRGASHRLQISSGVADPLSASRGRNAHRGFYGGRGRRGGHGRGNFKQHYTKRENESLQSQVYDEIDRQLAATEGPKRKRNKN</sequence>
<evidence type="ECO:0000313" key="1">
    <source>
        <dbReference type="Proteomes" id="UP000887580"/>
    </source>
</evidence>
<organism evidence="1 2">
    <name type="scientific">Panagrolaimus sp. PS1159</name>
    <dbReference type="NCBI Taxonomy" id="55785"/>
    <lineage>
        <taxon>Eukaryota</taxon>
        <taxon>Metazoa</taxon>
        <taxon>Ecdysozoa</taxon>
        <taxon>Nematoda</taxon>
        <taxon>Chromadorea</taxon>
        <taxon>Rhabditida</taxon>
        <taxon>Tylenchina</taxon>
        <taxon>Panagrolaimomorpha</taxon>
        <taxon>Panagrolaimoidea</taxon>
        <taxon>Panagrolaimidae</taxon>
        <taxon>Panagrolaimus</taxon>
    </lineage>
</organism>
<accession>A0AC35GC47</accession>
<name>A0AC35GC47_9BILA</name>
<evidence type="ECO:0000313" key="2">
    <source>
        <dbReference type="WBParaSite" id="PS1159_v2.g3670.t1"/>
    </source>
</evidence>